<dbReference type="InterPro" id="IPR011006">
    <property type="entry name" value="CheY-like_superfamily"/>
</dbReference>
<dbReference type="SUPFAM" id="SSF52172">
    <property type="entry name" value="CheY-like"/>
    <property type="match status" value="1"/>
</dbReference>
<reference evidence="4" key="1">
    <citation type="submission" date="2022-10" db="EMBL/GenBank/DDBJ databases">
        <authorList>
            <person name="Yu W.X."/>
        </authorList>
    </citation>
    <scope>NUCLEOTIDE SEQUENCE</scope>
    <source>
        <strain evidence="4">AAT</strain>
    </source>
</reference>
<feature type="domain" description="Response regulatory" evidence="3">
    <location>
        <begin position="1"/>
        <end position="116"/>
    </location>
</feature>
<dbReference type="RefSeq" id="WP_301191864.1">
    <property type="nucleotide sequence ID" value="NZ_JAPDPJ010000050.1"/>
</dbReference>
<dbReference type="SMART" id="SM00448">
    <property type="entry name" value="REC"/>
    <property type="match status" value="1"/>
</dbReference>
<dbReference type="PROSITE" id="PS50110">
    <property type="entry name" value="RESPONSE_REGULATORY"/>
    <property type="match status" value="1"/>
</dbReference>
<feature type="modified residue" description="4-aspartylphosphate" evidence="2">
    <location>
        <position position="50"/>
    </location>
</feature>
<organism evidence="4 5">
    <name type="scientific">Plebeiibacterium sediminum</name>
    <dbReference type="NCBI Taxonomy" id="2992112"/>
    <lineage>
        <taxon>Bacteria</taxon>
        <taxon>Pseudomonadati</taxon>
        <taxon>Bacteroidota</taxon>
        <taxon>Bacteroidia</taxon>
        <taxon>Marinilabiliales</taxon>
        <taxon>Marinilabiliaceae</taxon>
        <taxon>Plebeiibacterium</taxon>
    </lineage>
</organism>
<proteinExistence type="predicted"/>
<dbReference type="Pfam" id="PF00072">
    <property type="entry name" value="Response_reg"/>
    <property type="match status" value="1"/>
</dbReference>
<evidence type="ECO:0000256" key="2">
    <source>
        <dbReference type="PROSITE-ProRule" id="PRU00169"/>
    </source>
</evidence>
<name>A0AAE3M723_9BACT</name>
<gene>
    <name evidence="4" type="ORF">OM075_17680</name>
</gene>
<keyword evidence="1 2" id="KW-0597">Phosphoprotein</keyword>
<evidence type="ECO:0000256" key="1">
    <source>
        <dbReference type="ARBA" id="ARBA00022553"/>
    </source>
</evidence>
<evidence type="ECO:0000313" key="4">
    <source>
        <dbReference type="EMBL" id="MCW3788303.1"/>
    </source>
</evidence>
<dbReference type="AlphaFoldDB" id="A0AAE3M723"/>
<dbReference type="InterPro" id="IPR050595">
    <property type="entry name" value="Bact_response_regulator"/>
</dbReference>
<dbReference type="PANTHER" id="PTHR44591">
    <property type="entry name" value="STRESS RESPONSE REGULATOR PROTEIN 1"/>
    <property type="match status" value="1"/>
</dbReference>
<accession>A0AAE3M723</accession>
<protein>
    <submittedName>
        <fullName evidence="4">Response regulator</fullName>
    </submittedName>
</protein>
<dbReference type="Gene3D" id="3.40.50.2300">
    <property type="match status" value="1"/>
</dbReference>
<evidence type="ECO:0000313" key="5">
    <source>
        <dbReference type="Proteomes" id="UP001209229"/>
    </source>
</evidence>
<dbReference type="Proteomes" id="UP001209229">
    <property type="component" value="Unassembled WGS sequence"/>
</dbReference>
<dbReference type="GO" id="GO:0000160">
    <property type="term" value="P:phosphorelay signal transduction system"/>
    <property type="evidence" value="ECO:0007669"/>
    <property type="project" value="InterPro"/>
</dbReference>
<dbReference type="EMBL" id="JAPDPJ010000050">
    <property type="protein sequence ID" value="MCW3788303.1"/>
    <property type="molecule type" value="Genomic_DNA"/>
</dbReference>
<evidence type="ECO:0000259" key="3">
    <source>
        <dbReference type="PROSITE" id="PS50110"/>
    </source>
</evidence>
<sequence>MILYVDDEHINLKLFELMFKDKYKTVLSESPEKALDILKENNEIKVVITDMKMPVMSGVEFVEKAKTYKPELAYYLLSGYGMNEPISEALNCKLIEGYFQKPLKKGLIEKELDEHLK</sequence>
<dbReference type="PANTHER" id="PTHR44591:SF19">
    <property type="entry name" value="TWO-COMPONENT RESPONSE REGULATOR-RELATED"/>
    <property type="match status" value="1"/>
</dbReference>
<comment type="caution">
    <text evidence="4">The sequence shown here is derived from an EMBL/GenBank/DDBJ whole genome shotgun (WGS) entry which is preliminary data.</text>
</comment>
<keyword evidence="5" id="KW-1185">Reference proteome</keyword>
<dbReference type="InterPro" id="IPR001789">
    <property type="entry name" value="Sig_transdc_resp-reg_receiver"/>
</dbReference>